<dbReference type="SUPFAM" id="SSF75304">
    <property type="entry name" value="Amidase signature (AS) enzymes"/>
    <property type="match status" value="1"/>
</dbReference>
<comment type="caution">
    <text evidence="2">The sequence shown here is derived from an EMBL/GenBank/DDBJ whole genome shotgun (WGS) entry which is preliminary data.</text>
</comment>
<dbReference type="InterPro" id="IPR023631">
    <property type="entry name" value="Amidase_dom"/>
</dbReference>
<protein>
    <submittedName>
        <fullName evidence="2">Putative amidase amiD</fullName>
        <ecNumber evidence="2">3.5.1.4</ecNumber>
    </submittedName>
</protein>
<dbReference type="EC" id="3.5.1.4" evidence="2"/>
<evidence type="ECO:0000259" key="1">
    <source>
        <dbReference type="Pfam" id="PF01425"/>
    </source>
</evidence>
<feature type="domain" description="Amidase" evidence="1">
    <location>
        <begin position="25"/>
        <end position="439"/>
    </location>
</feature>
<evidence type="ECO:0000313" key="2">
    <source>
        <dbReference type="EMBL" id="CDH21148.1"/>
    </source>
</evidence>
<keyword evidence="3" id="KW-1185">Reference proteome</keyword>
<dbReference type="Gene3D" id="3.90.1300.10">
    <property type="entry name" value="Amidase signature (AS) domain"/>
    <property type="match status" value="1"/>
</dbReference>
<dbReference type="PROSITE" id="PS00571">
    <property type="entry name" value="AMIDASES"/>
    <property type="match status" value="1"/>
</dbReference>
<keyword evidence="2" id="KW-0378">Hydrolase</keyword>
<dbReference type="HOGENOM" id="CLU_009600_0_3_6"/>
<dbReference type="EMBL" id="CBSY010000216">
    <property type="protein sequence ID" value="CDH21148.1"/>
    <property type="molecule type" value="Genomic_DNA"/>
</dbReference>
<gene>
    <name evidence="2" type="ORF">XBKQ1_2930005</name>
</gene>
<evidence type="ECO:0000313" key="3">
    <source>
        <dbReference type="Proteomes" id="UP000028500"/>
    </source>
</evidence>
<accession>A0A077PJG9</accession>
<proteinExistence type="predicted"/>
<reference evidence="2" key="1">
    <citation type="submission" date="2013-07" db="EMBL/GenBank/DDBJ databases">
        <title>Sub-species coevolution in mutualistic symbiosis.</title>
        <authorList>
            <person name="Murfin K."/>
            <person name="Klassen J."/>
            <person name="Lee M."/>
            <person name="Forst S."/>
            <person name="Stock P."/>
            <person name="Goodrich-Blair H."/>
        </authorList>
    </citation>
    <scope>NUCLEOTIDE SEQUENCE [LARGE SCALE GENOMIC DNA]</scope>
    <source>
        <strain evidence="2">Kraussei Quebec</strain>
    </source>
</reference>
<dbReference type="PANTHER" id="PTHR11895:SF176">
    <property type="entry name" value="AMIDASE AMID-RELATED"/>
    <property type="match status" value="1"/>
</dbReference>
<dbReference type="InterPro" id="IPR000120">
    <property type="entry name" value="Amidase"/>
</dbReference>
<dbReference type="GO" id="GO:0004040">
    <property type="term" value="F:amidase activity"/>
    <property type="evidence" value="ECO:0007669"/>
    <property type="project" value="UniProtKB-EC"/>
</dbReference>
<dbReference type="InterPro" id="IPR036928">
    <property type="entry name" value="AS_sf"/>
</dbReference>
<dbReference type="InterPro" id="IPR020556">
    <property type="entry name" value="Amidase_CS"/>
</dbReference>
<dbReference type="PANTHER" id="PTHR11895">
    <property type="entry name" value="TRANSAMIDASE"/>
    <property type="match status" value="1"/>
</dbReference>
<name>A0A077PJG9_XENBV</name>
<dbReference type="AlphaFoldDB" id="A0A077PJG9"/>
<sequence>MSELHYQDLLTIGRRIQSREISSKEVTLVLLDRIEHLDPTLHSYFIVMKESALSEARTADEEIARGEFRGPLHGVPVAVKDLLWIKDVVATNGMPLNNRFIPQENATVVERLHTAGAVLLGKLIQTEGALFKHHSQVTPPTNPWQEQLWSGASSSGSGVATAAGFCYGSIGTDTGGSIRFPSAINGITGIKSTWGRVSRYGAFELAASMDHIGPMARNVADAAAMLQSIAGRDPKDLTSSTRHVPDYLALMTRGVRNMRIGVDVTWALDRVDEPTRTALIKTLNHFIELGAEVVNISMPDTDQVARDWNPMCAIETAVAHEKTFPSMREQYGSGLAELLDLGHSVDALDYQKLRLRRANLRGNINGIFESVDVIFSPVTALADLTCEAMDTLGQGDDMSRYTCVFNLTGNPAITLPCGRTRLGAPIAFQIVASHFNEVAMIQAGWAYQQVTHWHRLHPQI</sequence>
<dbReference type="OrthoDB" id="9811471at2"/>
<organism evidence="2 3">
    <name type="scientific">Xenorhabdus bovienii str. kraussei Quebec</name>
    <dbReference type="NCBI Taxonomy" id="1398203"/>
    <lineage>
        <taxon>Bacteria</taxon>
        <taxon>Pseudomonadati</taxon>
        <taxon>Pseudomonadota</taxon>
        <taxon>Gammaproteobacteria</taxon>
        <taxon>Enterobacterales</taxon>
        <taxon>Morganellaceae</taxon>
        <taxon>Xenorhabdus</taxon>
    </lineage>
</organism>
<dbReference type="Proteomes" id="UP000028500">
    <property type="component" value="Unassembled WGS sequence"/>
</dbReference>
<dbReference type="Pfam" id="PF01425">
    <property type="entry name" value="Amidase"/>
    <property type="match status" value="1"/>
</dbReference>